<organism evidence="5 6">
    <name type="scientific">Salmonella enterica subsp. arizonae</name>
    <dbReference type="NCBI Taxonomy" id="59203"/>
    <lineage>
        <taxon>Bacteria</taxon>
        <taxon>Pseudomonadati</taxon>
        <taxon>Pseudomonadota</taxon>
        <taxon>Gammaproteobacteria</taxon>
        <taxon>Enterobacterales</taxon>
        <taxon>Enterobacteriaceae</taxon>
        <taxon>Salmonella</taxon>
    </lineage>
</organism>
<evidence type="ECO:0000313" key="6">
    <source>
        <dbReference type="Proteomes" id="UP000255443"/>
    </source>
</evidence>
<comment type="similarity">
    <text evidence="1">Belongs to the ATP-dependent AMP-binding enzyme family.</text>
</comment>
<evidence type="ECO:0000256" key="3">
    <source>
        <dbReference type="SAM" id="MobiDB-lite"/>
    </source>
</evidence>
<evidence type="ECO:0000259" key="4">
    <source>
        <dbReference type="Pfam" id="PF00501"/>
    </source>
</evidence>
<dbReference type="Pfam" id="PF00501">
    <property type="entry name" value="AMP-binding"/>
    <property type="match status" value="1"/>
</dbReference>
<proteinExistence type="inferred from homology"/>
<dbReference type="PANTHER" id="PTHR43767:SF8">
    <property type="entry name" value="LONG-CHAIN-FATTY-ACID--COA LIGASE"/>
    <property type="match status" value="1"/>
</dbReference>
<name>A0A379SJZ0_SALER</name>
<dbReference type="Proteomes" id="UP000255443">
    <property type="component" value="Unassembled WGS sequence"/>
</dbReference>
<protein>
    <submittedName>
        <fullName evidence="5">Long-chain-fatty-acid--CoA ligase</fullName>
        <ecNumber evidence="5">6.2.1.3</ecNumber>
    </submittedName>
</protein>
<dbReference type="Gene3D" id="3.40.50.980">
    <property type="match status" value="1"/>
</dbReference>
<dbReference type="SUPFAM" id="SSF56801">
    <property type="entry name" value="Acetyl-CoA synthetase-like"/>
    <property type="match status" value="1"/>
</dbReference>
<reference evidence="5 6" key="1">
    <citation type="submission" date="2018-06" db="EMBL/GenBank/DDBJ databases">
        <authorList>
            <consortium name="Pathogen Informatics"/>
            <person name="Doyle S."/>
        </authorList>
    </citation>
    <scope>NUCLEOTIDE SEQUENCE [LARGE SCALE GENOMIC DNA]</scope>
    <source>
        <strain evidence="5 6">NCTC7303</strain>
    </source>
</reference>
<gene>
    <name evidence="5" type="primary">fadD</name>
    <name evidence="5" type="ORF">NCTC7303_01897</name>
</gene>
<feature type="domain" description="AMP-dependent synthetase/ligase" evidence="4">
    <location>
        <begin position="51"/>
        <end position="241"/>
    </location>
</feature>
<dbReference type="PANTHER" id="PTHR43767">
    <property type="entry name" value="LONG-CHAIN-FATTY-ACID--COA LIGASE"/>
    <property type="match status" value="1"/>
</dbReference>
<accession>A0A379SJZ0</accession>
<evidence type="ECO:0000256" key="1">
    <source>
        <dbReference type="ARBA" id="ARBA00006432"/>
    </source>
</evidence>
<dbReference type="EC" id="6.2.1.3" evidence="5"/>
<evidence type="ECO:0000313" key="5">
    <source>
        <dbReference type="EMBL" id="SUG29717.1"/>
    </source>
</evidence>
<dbReference type="AlphaFoldDB" id="A0A379SJZ0"/>
<dbReference type="InterPro" id="IPR000873">
    <property type="entry name" value="AMP-dep_synth/lig_dom"/>
</dbReference>
<dbReference type="EMBL" id="UGXC01000002">
    <property type="protein sequence ID" value="SUG29717.1"/>
    <property type="molecule type" value="Genomic_DNA"/>
</dbReference>
<sequence length="308" mass="34070">MLTNCLLAGVVMTTNTHFRGDALKKVWLNRYPADVPAEINPDRYQSLVELFEHAATRYADQPAFVNMGEVMTFRKLEERSRAFAAYLQQGLGLKKGDRVALMMPNLLQYPVALFGILRAGMIVVNVNPLYTPRELEHQLNDSGAAAIVIVSNFAHTLEKVVEKTSVQHVILTRMGDQLSTAKGTVVNFVVKYIKRLVPKYHLPDAISFRSALQHGYRMQYVKPEVVAEDLAFLQYTGGTTGGGERRDADPPQYAGESGAGESDLWAVASPRERAGGDRAAAVSHFCLNHELPAFYRAGRAKPADYQSA</sequence>
<feature type="region of interest" description="Disordered" evidence="3">
    <location>
        <begin position="238"/>
        <end position="260"/>
    </location>
</feature>
<dbReference type="GO" id="GO:0004467">
    <property type="term" value="F:long-chain fatty acid-CoA ligase activity"/>
    <property type="evidence" value="ECO:0007669"/>
    <property type="project" value="UniProtKB-EC"/>
</dbReference>
<dbReference type="InterPro" id="IPR050237">
    <property type="entry name" value="ATP-dep_AMP-bd_enzyme"/>
</dbReference>
<evidence type="ECO:0000256" key="2">
    <source>
        <dbReference type="ARBA" id="ARBA00022598"/>
    </source>
</evidence>
<keyword evidence="2 5" id="KW-0436">Ligase</keyword>